<sequence length="306" mass="32800">MDETVNADPAPVGPRGADGLDGVELRHLRAFMAVAEERSFTYAADRLRVGQPALTRTVRALEEVLATRLLDRTTRRVELTDDGRRLYAELAPLLPRLAAALRAPGGQPLLRLGFTSLLPAACAGLNAAFEAATGAGVRLVRRDTPLAGLDTGESDIAVLRGDAPPDADVRTRVLLYEPRVAAVGRLGAAAPLARRRVLDWGELADHPLVVNTVTGSTRPELWPEERRPRLACTADNFDEWLEAVAAGHGVGVAPQEVAHRHTHPGIRFVRLKNAPPVTVRLAVPARGAHPLAERFFGMGGEGGEGR</sequence>
<dbReference type="InterPro" id="IPR005119">
    <property type="entry name" value="LysR_subst-bd"/>
</dbReference>
<reference evidence="6 7" key="1">
    <citation type="submission" date="2022-03" db="EMBL/GenBank/DDBJ databases">
        <title>Complete genome of Streptomyces rimosus ssp. rimosus R7 (=ATCC 10970).</title>
        <authorList>
            <person name="Beganovic S."/>
            <person name="Ruckert C."/>
            <person name="Busche T."/>
            <person name="Kalinowski J."/>
            <person name="Wittmann C."/>
        </authorList>
    </citation>
    <scope>NUCLEOTIDE SEQUENCE [LARGE SCALE GENOMIC DNA]</scope>
    <source>
        <strain evidence="6 7">R7</strain>
    </source>
</reference>
<protein>
    <submittedName>
        <fullName evidence="6">HTH-type transcriptional regulator BenM</fullName>
    </submittedName>
</protein>
<keyword evidence="3" id="KW-0238">DNA-binding</keyword>
<dbReference type="PROSITE" id="PS50931">
    <property type="entry name" value="HTH_LYSR"/>
    <property type="match status" value="1"/>
</dbReference>
<comment type="similarity">
    <text evidence="1">Belongs to the LysR transcriptional regulatory family.</text>
</comment>
<evidence type="ECO:0000256" key="3">
    <source>
        <dbReference type="ARBA" id="ARBA00023125"/>
    </source>
</evidence>
<keyword evidence="4" id="KW-0804">Transcription</keyword>
<feature type="domain" description="HTH lysR-type" evidence="5">
    <location>
        <begin position="23"/>
        <end position="80"/>
    </location>
</feature>
<dbReference type="Gene3D" id="3.40.190.10">
    <property type="entry name" value="Periplasmic binding protein-like II"/>
    <property type="match status" value="2"/>
</dbReference>
<keyword evidence="2" id="KW-0805">Transcription regulation</keyword>
<dbReference type="EMBL" id="CP094298">
    <property type="protein sequence ID" value="UNZ05512.1"/>
    <property type="molecule type" value="Genomic_DNA"/>
</dbReference>
<evidence type="ECO:0000256" key="2">
    <source>
        <dbReference type="ARBA" id="ARBA00023015"/>
    </source>
</evidence>
<dbReference type="InterPro" id="IPR000847">
    <property type="entry name" value="LysR_HTH_N"/>
</dbReference>
<dbReference type="SUPFAM" id="SSF53850">
    <property type="entry name" value="Periplasmic binding protein-like II"/>
    <property type="match status" value="1"/>
</dbReference>
<accession>A0ABY3Z5A9</accession>
<dbReference type="GeneID" id="66855369"/>
<dbReference type="PRINTS" id="PR00039">
    <property type="entry name" value="HTHLYSR"/>
</dbReference>
<dbReference type="Proteomes" id="UP000829494">
    <property type="component" value="Chromosome"/>
</dbReference>
<name>A0ABY3Z5A9_STRRM</name>
<evidence type="ECO:0000259" key="5">
    <source>
        <dbReference type="PROSITE" id="PS50931"/>
    </source>
</evidence>
<evidence type="ECO:0000313" key="7">
    <source>
        <dbReference type="Proteomes" id="UP000829494"/>
    </source>
</evidence>
<dbReference type="Gene3D" id="1.10.10.10">
    <property type="entry name" value="Winged helix-like DNA-binding domain superfamily/Winged helix DNA-binding domain"/>
    <property type="match status" value="1"/>
</dbReference>
<evidence type="ECO:0000256" key="1">
    <source>
        <dbReference type="ARBA" id="ARBA00009437"/>
    </source>
</evidence>
<dbReference type="PANTHER" id="PTHR30346:SF17">
    <property type="entry name" value="LYSR FAMILY TRANSCRIPTIONAL REGULATOR"/>
    <property type="match status" value="1"/>
</dbReference>
<dbReference type="Pfam" id="PF00126">
    <property type="entry name" value="HTH_1"/>
    <property type="match status" value="1"/>
</dbReference>
<dbReference type="Pfam" id="PF03466">
    <property type="entry name" value="LysR_substrate"/>
    <property type="match status" value="1"/>
</dbReference>
<organism evidence="6 7">
    <name type="scientific">Streptomyces rimosus subsp. rimosus</name>
    <dbReference type="NCBI Taxonomy" id="132474"/>
    <lineage>
        <taxon>Bacteria</taxon>
        <taxon>Bacillati</taxon>
        <taxon>Actinomycetota</taxon>
        <taxon>Actinomycetes</taxon>
        <taxon>Kitasatosporales</taxon>
        <taxon>Streptomycetaceae</taxon>
        <taxon>Streptomyces</taxon>
    </lineage>
</organism>
<dbReference type="RefSeq" id="WP_004571950.1">
    <property type="nucleotide sequence ID" value="NZ_CP043497.1"/>
</dbReference>
<dbReference type="CDD" id="cd05466">
    <property type="entry name" value="PBP2_LTTR_substrate"/>
    <property type="match status" value="1"/>
</dbReference>
<dbReference type="InterPro" id="IPR036390">
    <property type="entry name" value="WH_DNA-bd_sf"/>
</dbReference>
<proteinExistence type="inferred from homology"/>
<dbReference type="InterPro" id="IPR036388">
    <property type="entry name" value="WH-like_DNA-bd_sf"/>
</dbReference>
<gene>
    <name evidence="6" type="primary">benM7</name>
    <name evidence="6" type="ORF">SRIMR7_25480</name>
</gene>
<keyword evidence="7" id="KW-1185">Reference proteome</keyword>
<dbReference type="PANTHER" id="PTHR30346">
    <property type="entry name" value="TRANSCRIPTIONAL DUAL REGULATOR HCAR-RELATED"/>
    <property type="match status" value="1"/>
</dbReference>
<dbReference type="SUPFAM" id="SSF46785">
    <property type="entry name" value="Winged helix' DNA-binding domain"/>
    <property type="match status" value="1"/>
</dbReference>
<evidence type="ECO:0000256" key="4">
    <source>
        <dbReference type="ARBA" id="ARBA00023163"/>
    </source>
</evidence>
<evidence type="ECO:0000313" key="6">
    <source>
        <dbReference type="EMBL" id="UNZ05512.1"/>
    </source>
</evidence>